<feature type="compositionally biased region" description="Low complexity" evidence="1">
    <location>
        <begin position="125"/>
        <end position="150"/>
    </location>
</feature>
<dbReference type="EMBL" id="QBIY01013492">
    <property type="protein sequence ID" value="RXN02942.1"/>
    <property type="molecule type" value="Genomic_DNA"/>
</dbReference>
<evidence type="ECO:0000313" key="2">
    <source>
        <dbReference type="EMBL" id="RXN02942.1"/>
    </source>
</evidence>
<feature type="compositionally biased region" description="Polar residues" evidence="1">
    <location>
        <begin position="155"/>
        <end position="166"/>
    </location>
</feature>
<feature type="region of interest" description="Disordered" evidence="1">
    <location>
        <begin position="360"/>
        <end position="396"/>
    </location>
</feature>
<comment type="caution">
    <text evidence="2">The sequence shown here is derived from an EMBL/GenBank/DDBJ whole genome shotgun (WGS) entry which is preliminary data.</text>
</comment>
<protein>
    <submittedName>
        <fullName evidence="2">Flocculation FLO11-like protein</fullName>
    </submittedName>
</protein>
<proteinExistence type="predicted"/>
<name>A0A498L3E5_LABRO</name>
<keyword evidence="3" id="KW-1185">Reference proteome</keyword>
<feature type="compositionally biased region" description="Polar residues" evidence="1">
    <location>
        <begin position="380"/>
        <end position="392"/>
    </location>
</feature>
<accession>A0A498L3E5</accession>
<sequence>MSLKIVPPATAEGRLALRQQGQEPRSFAQFFWTMARGLEYDDAALKEAFNLTLDDPLPRWEMEQLHVLNFWDFSTYVHHRKDWQILNPPEDISSDHPALLPPSSQVHDHLLTPTRKRRDRRKRAAQVAASASESSVLAPASESSSVLAPAYESAEPTSATPESTKTSEVVELKVSLREVSQSTSVPVSVKSVPVKSSLDNPVFLDQVNQGMGDPTTSGPGRRRGRRARARRARILCSETPHALFLKDLKLSTLPVMTMESELEEIAPPVRVMESSPKQHISPVTAMEASFEQSDLRVTVTEASSEQPAVSVIESSFEQSALSVTVTHVNPEQSTPVTIMETTPEPSVVAVRLLEAILKPPVPTSTESTPAQEPSPKSVPESLQTPAPESATDSVPAAPVGIVAAPKGATESVPAALEGVSAAPKCATESVPAAPVGIVAAPEGTPVSVPAAQEGISAAPEGAPESVPAALKGCPESAHESISAALEGISAGLKDAPELVFELIPAAQKGIPVLALEPVLDSFPVQEAVPVSFVAATEAISESPALLVKATENISEQSFCTVTREAVSEISVSPRGAISTSHVMPTELIPASCAMPTKIIPELLVVLVMSSETTLEQPAVTVPAIDCNFKQTTVIVFDTEANAEQPAFTATGSESAPVLQTLESVFESRSAPDPTLPSRSFPDSFTVPDSAPVLKPPRSTPEFTSEQVPVQAQPEIIPEPIPESVPVQKQPEPLLEFILESIPVQEPVSEIDPEPVHVPESTPEPIPIQDLPEAFTLSVSSLCQEAAPCLAPKSSELRTFPNSGVMTSELTPKSNFSPEPVSNTKAIPVPQAADSTLSYSKTSLFKPVNTPRYTTCVSPAPSSMQPNICGSQTPRGAFHSALPGHNTRSIPTLPILPTPSPVLYGCYGSAMPAPFKPAQFLPPTFPVVSPPPWTGLDARWRPLGGGYCQGSALAALSVLSLFNVCLVS</sequence>
<gene>
    <name evidence="2" type="ORF">ROHU_035836</name>
</gene>
<reference evidence="2 3" key="1">
    <citation type="submission" date="2018-03" db="EMBL/GenBank/DDBJ databases">
        <title>Draft genome sequence of Rohu Carp (Labeo rohita).</title>
        <authorList>
            <person name="Das P."/>
            <person name="Kushwaha B."/>
            <person name="Joshi C.G."/>
            <person name="Kumar D."/>
            <person name="Nagpure N.S."/>
            <person name="Sahoo L."/>
            <person name="Das S.P."/>
            <person name="Bit A."/>
            <person name="Patnaik S."/>
            <person name="Meher P.K."/>
            <person name="Jayasankar P."/>
            <person name="Koringa P.G."/>
            <person name="Patel N.V."/>
            <person name="Hinsu A.T."/>
            <person name="Kumar R."/>
            <person name="Pandey M."/>
            <person name="Agarwal S."/>
            <person name="Srivastava S."/>
            <person name="Singh M."/>
            <person name="Iquebal M.A."/>
            <person name="Jaiswal S."/>
            <person name="Angadi U.B."/>
            <person name="Kumar N."/>
            <person name="Raza M."/>
            <person name="Shah T.M."/>
            <person name="Rai A."/>
            <person name="Jena J.K."/>
        </authorList>
    </citation>
    <scope>NUCLEOTIDE SEQUENCE [LARGE SCALE GENOMIC DNA]</scope>
    <source>
        <strain evidence="2">DASCIFA01</strain>
        <tissue evidence="2">Testis</tissue>
    </source>
</reference>
<evidence type="ECO:0000313" key="3">
    <source>
        <dbReference type="Proteomes" id="UP000290572"/>
    </source>
</evidence>
<feature type="compositionally biased region" description="Polar residues" evidence="1">
    <location>
        <begin position="206"/>
        <end position="218"/>
    </location>
</feature>
<feature type="region of interest" description="Disordered" evidence="1">
    <location>
        <begin position="94"/>
        <end position="166"/>
    </location>
</feature>
<feature type="region of interest" description="Disordered" evidence="1">
    <location>
        <begin position="204"/>
        <end position="227"/>
    </location>
</feature>
<organism evidence="2 3">
    <name type="scientific">Labeo rohita</name>
    <name type="common">Indian major carp</name>
    <name type="synonym">Cyprinus rohita</name>
    <dbReference type="NCBI Taxonomy" id="84645"/>
    <lineage>
        <taxon>Eukaryota</taxon>
        <taxon>Metazoa</taxon>
        <taxon>Chordata</taxon>
        <taxon>Craniata</taxon>
        <taxon>Vertebrata</taxon>
        <taxon>Euteleostomi</taxon>
        <taxon>Actinopterygii</taxon>
        <taxon>Neopterygii</taxon>
        <taxon>Teleostei</taxon>
        <taxon>Ostariophysi</taxon>
        <taxon>Cypriniformes</taxon>
        <taxon>Cyprinidae</taxon>
        <taxon>Labeoninae</taxon>
        <taxon>Labeonini</taxon>
        <taxon>Labeo</taxon>
    </lineage>
</organism>
<dbReference type="AlphaFoldDB" id="A0A498L3E5"/>
<dbReference type="Proteomes" id="UP000290572">
    <property type="component" value="Unassembled WGS sequence"/>
</dbReference>
<feature type="compositionally biased region" description="Basic residues" evidence="1">
    <location>
        <begin position="114"/>
        <end position="124"/>
    </location>
</feature>
<evidence type="ECO:0000256" key="1">
    <source>
        <dbReference type="SAM" id="MobiDB-lite"/>
    </source>
</evidence>